<protein>
    <submittedName>
        <fullName evidence="2">VirE protein</fullName>
    </submittedName>
</protein>
<name>A0AA90VFV8_9BACT</name>
<reference evidence="3" key="1">
    <citation type="submission" date="2019-09" db="EMBL/GenBank/DDBJ databases">
        <title>Distinct polysaccharide growth profiles of human intestinal Prevotella copri isolates.</title>
        <authorList>
            <person name="Fehlner-Peach H."/>
            <person name="Magnabosco C."/>
            <person name="Raghavan V."/>
            <person name="Scher J.U."/>
            <person name="Tett A."/>
            <person name="Cox L.M."/>
            <person name="Gottsegen C."/>
            <person name="Watters A."/>
            <person name="Wiltshire- Gordon J.D."/>
            <person name="Segata N."/>
            <person name="Bonneau R."/>
            <person name="Littman D.R."/>
        </authorList>
    </citation>
    <scope>NUCLEOTIDE SEQUENCE [LARGE SCALE GENOMIC DNA]</scope>
    <source>
        <strain evidence="3">iA624</strain>
    </source>
</reference>
<accession>A0AA90VFV8</accession>
<gene>
    <name evidence="2" type="ORF">F7D57_11745</name>
</gene>
<comment type="caution">
    <text evidence="2">The sequence shown here is derived from an EMBL/GenBank/DDBJ whole genome shotgun (WGS) entry which is preliminary data.</text>
</comment>
<dbReference type="Proteomes" id="UP000405805">
    <property type="component" value="Unassembled WGS sequence"/>
</dbReference>
<proteinExistence type="predicted"/>
<feature type="region of interest" description="Disordered" evidence="1">
    <location>
        <begin position="173"/>
        <end position="219"/>
    </location>
</feature>
<evidence type="ECO:0000313" key="2">
    <source>
        <dbReference type="EMBL" id="MQO10368.1"/>
    </source>
</evidence>
<organism evidence="2 3">
    <name type="scientific">Segatella copri</name>
    <dbReference type="NCBI Taxonomy" id="165179"/>
    <lineage>
        <taxon>Bacteria</taxon>
        <taxon>Pseudomonadati</taxon>
        <taxon>Bacteroidota</taxon>
        <taxon>Bacteroidia</taxon>
        <taxon>Bacteroidales</taxon>
        <taxon>Prevotellaceae</taxon>
        <taxon>Segatella</taxon>
    </lineage>
</organism>
<feature type="compositionally biased region" description="Polar residues" evidence="1">
    <location>
        <begin position="209"/>
        <end position="218"/>
    </location>
</feature>
<dbReference type="AlphaFoldDB" id="A0AA90VFV8"/>
<evidence type="ECO:0000313" key="3">
    <source>
        <dbReference type="Proteomes" id="UP000405805"/>
    </source>
</evidence>
<dbReference type="RefSeq" id="WP_153097566.1">
    <property type="nucleotide sequence ID" value="NZ_VZBP01000148.1"/>
</dbReference>
<evidence type="ECO:0000256" key="1">
    <source>
        <dbReference type="SAM" id="MobiDB-lite"/>
    </source>
</evidence>
<dbReference type="EMBL" id="VZBP01000148">
    <property type="protein sequence ID" value="MQO10368.1"/>
    <property type="molecule type" value="Genomic_DNA"/>
</dbReference>
<sequence>MVKNTCAEIEDALESKRRGEMNQEDYDTLKTKLKAKLPILTPHATFKNGRRLNADAIPSGLSIYDKDHIADPKAWWLSKSEELKTKNPAAFDSILLVHITPSMEGLRLVFIIPEGMNLAEAQKWMSEQLDDKEYDVCVKDLARPSFIVPEDYILFINEEELFKDRTPAYPSAAAKDSASNCNAPASGSDSNHKVQSSNLKVQNKDDVQDNQLPGTNGNRAVFPTEYQGIPYPVIIEKLVELLGGEPQHGSRNSFIFTLSCYLRYLCDDNAAWIKQVISVFGEEQKRAFATVDSACGRKQSFRMPSIVRKAIQLVRNDEVKQMAGNYDDSDFGDINNPESYFFQIHQMPRKLPKLIKLLVSKTPKIYKPAVSQAIFPPLATHLCETRFRYLDNVEHEATISSILCAPTGSGKEAITQPINHIMADIRKRDAEQRERERLWKDECNRKGSNKDRRERPQGLIIQEVNIDMTNPAFVLRMKEAEKHFLYSKVNELNLFDALKGKTNQHFRIMELAFDLGNYGQDRVGTQSVTETVKVRFNWNACCTPKKCRDYFRRVVTDGPVSRITFCTIDRRPCGSELPVYGTYDAAFDEQLKPYIDNLVKARGAVECPEALKLAQKLLDENAQFARLSQDVVFENLSFRANVIAYLKACVLYVANGMKWEKSIEDFVRWSERYDLYCKLKLFGQMIYDADREQDCLPKTAPRGPKNLLEMLPEEFSLKDYANLRREQGFDDNRKRTMDAVYQWVSRGYVVKLLKDDSADTDADSLIFRKVQYSRSYLLKRE</sequence>
<feature type="compositionally biased region" description="Polar residues" evidence="1">
    <location>
        <begin position="177"/>
        <end position="201"/>
    </location>
</feature>